<keyword evidence="9 27" id="KW-0812">Transmembrane</keyword>
<keyword evidence="14 27" id="KW-0472">Membrane</keyword>
<feature type="transmembrane region" description="Helical" evidence="27">
    <location>
        <begin position="469"/>
        <end position="490"/>
    </location>
</feature>
<dbReference type="GO" id="GO:0043565">
    <property type="term" value="F:sequence-specific DNA binding"/>
    <property type="evidence" value="ECO:0007669"/>
    <property type="project" value="InterPro"/>
</dbReference>
<evidence type="ECO:0000256" key="25">
    <source>
        <dbReference type="SAM" id="Coils"/>
    </source>
</evidence>
<protein>
    <recommendedName>
        <fullName evidence="20">Sucrose transport protein SUT3</fullName>
    </recommendedName>
    <alternativeName>
        <fullName evidence="22">Sucrose permease 3</fullName>
    </alternativeName>
    <alternativeName>
        <fullName evidence="21">Sucrose transporter 3</fullName>
    </alternativeName>
    <alternativeName>
        <fullName evidence="23">Sucrose-proton symporter 3</fullName>
    </alternativeName>
</protein>
<dbReference type="GO" id="GO:0008506">
    <property type="term" value="F:sucrose:proton symporter activity"/>
    <property type="evidence" value="ECO:0007669"/>
    <property type="project" value="TreeGrafter"/>
</dbReference>
<evidence type="ECO:0000256" key="16">
    <source>
        <dbReference type="ARBA" id="ARBA00023163"/>
    </source>
</evidence>
<comment type="subcellular location">
    <subcellularLocation>
        <location evidence="2">Cell membrane</location>
        <topology evidence="2">Multi-pass membrane protein</topology>
    </subcellularLocation>
    <subcellularLocation>
        <location evidence="1 24">Nucleus</location>
    </subcellularLocation>
</comment>
<evidence type="ECO:0000256" key="12">
    <source>
        <dbReference type="ARBA" id="ARBA00023015"/>
    </source>
</evidence>
<dbReference type="InterPro" id="IPR003106">
    <property type="entry name" value="Leu_zip_homeo"/>
</dbReference>
<dbReference type="PROSITE" id="PS00027">
    <property type="entry name" value="HOMEOBOX_1"/>
    <property type="match status" value="1"/>
</dbReference>
<feature type="transmembrane region" description="Helical" evidence="27">
    <location>
        <begin position="240"/>
        <end position="260"/>
    </location>
</feature>
<comment type="subunit">
    <text evidence="5">Homodimer.</text>
</comment>
<feature type="transmembrane region" description="Helical" evidence="27">
    <location>
        <begin position="360"/>
        <end position="378"/>
    </location>
</feature>
<dbReference type="Proteomes" id="UP001055439">
    <property type="component" value="Chromosome 6"/>
</dbReference>
<dbReference type="EMBL" id="CP097508">
    <property type="protein sequence ID" value="URE09582.1"/>
    <property type="molecule type" value="Genomic_DNA"/>
</dbReference>
<dbReference type="Pfam" id="PF02183">
    <property type="entry name" value="HALZ"/>
    <property type="match status" value="1"/>
</dbReference>
<dbReference type="SUPFAM" id="SSF46689">
    <property type="entry name" value="Homeodomain-like"/>
    <property type="match status" value="1"/>
</dbReference>
<comment type="pathway">
    <text evidence="3">Glycan biosynthesis; sucrose metabolism.</text>
</comment>
<keyword evidence="25" id="KW-0175">Coiled coil</keyword>
<dbReference type="Gene3D" id="1.20.1250.20">
    <property type="entry name" value="MFS general substrate transporter like domains"/>
    <property type="match status" value="1"/>
</dbReference>
<dbReference type="CDD" id="cd17313">
    <property type="entry name" value="MFS_SLC45_SUC"/>
    <property type="match status" value="1"/>
</dbReference>
<evidence type="ECO:0000256" key="24">
    <source>
        <dbReference type="RuleBase" id="RU000682"/>
    </source>
</evidence>
<evidence type="ECO:0000256" key="22">
    <source>
        <dbReference type="ARBA" id="ARBA00079533"/>
    </source>
</evidence>
<keyword evidence="13 24" id="KW-0238">DNA-binding</keyword>
<evidence type="ECO:0000256" key="13">
    <source>
        <dbReference type="ARBA" id="ARBA00023125"/>
    </source>
</evidence>
<evidence type="ECO:0000256" key="4">
    <source>
        <dbReference type="ARBA" id="ARBA00007134"/>
    </source>
</evidence>
<feature type="transmembrane region" description="Helical" evidence="27">
    <location>
        <begin position="390"/>
        <end position="412"/>
    </location>
</feature>
<dbReference type="GO" id="GO:0005634">
    <property type="term" value="C:nucleus"/>
    <property type="evidence" value="ECO:0007669"/>
    <property type="project" value="UniProtKB-SubCell"/>
</dbReference>
<evidence type="ECO:0000256" key="11">
    <source>
        <dbReference type="ARBA" id="ARBA00022989"/>
    </source>
</evidence>
<evidence type="ECO:0000256" key="8">
    <source>
        <dbReference type="ARBA" id="ARBA00022597"/>
    </source>
</evidence>
<feature type="transmembrane region" description="Helical" evidence="27">
    <location>
        <begin position="312"/>
        <end position="329"/>
    </location>
</feature>
<feature type="domain" description="Homeobox" evidence="28">
    <location>
        <begin position="624"/>
        <end position="685"/>
    </location>
</feature>
<evidence type="ECO:0000256" key="18">
    <source>
        <dbReference type="ARBA" id="ARBA00025748"/>
    </source>
</evidence>
<evidence type="ECO:0000256" key="17">
    <source>
        <dbReference type="ARBA" id="ARBA00023242"/>
    </source>
</evidence>
<reference evidence="29" key="1">
    <citation type="submission" date="2022-05" db="EMBL/GenBank/DDBJ databases">
        <title>The Musa troglodytarum L. genome provides insights into the mechanism of non-climacteric behaviour and enrichment of carotenoids.</title>
        <authorList>
            <person name="Wang J."/>
        </authorList>
    </citation>
    <scope>NUCLEOTIDE SEQUENCE</scope>
    <source>
        <tissue evidence="29">Leaf</tissue>
    </source>
</reference>
<comment type="similarity">
    <text evidence="18">Belongs to the HD-ZIP homeobox family. Class I subfamily.</text>
</comment>
<dbReference type="InterPro" id="IPR005989">
    <property type="entry name" value="Suc_symporter_pln"/>
</dbReference>
<dbReference type="Gene3D" id="1.10.10.60">
    <property type="entry name" value="Homeodomain-like"/>
    <property type="match status" value="1"/>
</dbReference>
<comment type="function">
    <text evidence="19">Responsible for the transport of sucrose into the cell, with the concomitant uptake of protons (symport system). May also transport other glucosides.</text>
</comment>
<comment type="similarity">
    <text evidence="4">Belongs to the glycoside-pentoside-hexuronide (GPH) cation symporter transporter (TC 2.A.2.4) family.</text>
</comment>
<dbReference type="FunFam" id="1.10.10.60:FF:000200">
    <property type="entry name" value="Homeobox-leucine zipper protein ATHB-13"/>
    <property type="match status" value="1"/>
</dbReference>
<evidence type="ECO:0000256" key="1">
    <source>
        <dbReference type="ARBA" id="ARBA00004123"/>
    </source>
</evidence>
<name>A0A9E7GC37_9LILI</name>
<evidence type="ECO:0000256" key="2">
    <source>
        <dbReference type="ARBA" id="ARBA00004651"/>
    </source>
</evidence>
<dbReference type="InterPro" id="IPR009057">
    <property type="entry name" value="Homeodomain-like_sf"/>
</dbReference>
<keyword evidence="17 24" id="KW-0539">Nucleus</keyword>
<dbReference type="FunFam" id="1.20.1250.20:FF:000169">
    <property type="entry name" value="Sucrose transport protein SUC3"/>
    <property type="match status" value="1"/>
</dbReference>
<sequence>MAEGEQMAVNGGGDVELVDANGDYSGASACSRSRRAAKSISLVRLIAACMAAGGVQYGWALQLSLLTPYVQTLGLSHALSSIIWLCGPVAGFIVQPCVGLWSDRCRSRFGRRRPFIFVGCFLICIAVLVVGFSSDIGYALGDTKQHCRVYRGARWHAAIVYVLGFWLLDFSNNAVQGPARALMADLSGHHGCSAANAIFCSWMALGNILGYSSGSTGNWHKWFPFLMTRACCEACANLKAAFIIAVILLVISLTVTLIFAKEVPLRGAAQDPQAPATVDSKEELMPNEGEQSTSFLAVFKAFKNLPPGMPSVLLVTSLTWLSWFPFILYDTDWMGREIYHGNPKGSAAEIDAYDRGVRQGAFGLLLNSIVLGVTSFLIEPMCRKVGSRVVWAASNFMVFACMAATAVVSVWSSKEFNGSIQQAITADSGVRATALVLFAVLGVPLAVLFSVPFAVTAQLVVDKGIGGQGLCTGVLNISIVIPQVIIALSAGPWDALFGKGNIPAFALASAIAFVSGFVGLFMLPRLSRSNFTTSADLSSPLQMACDGMASSSSFPSNFMVPMQTHCGEENQLGIPVGPLFLANLQDLRGVPPMMGKISRSFPGIETGDEMTADDDLSDDGSPAGEKKKRLNIEQVRTLERNFELGNRLEPERKMQLARVLGLRPRQVAIWFQNRRARWKTKQLEKEYDVLKRQLEATKTENEALQVQNKKLQAEILALRVGEASELINLNKETEGSCSNRSENSSDINLDISRTSATESPLPPHQTLPYFQSVRPADTDLILHSSGKPEFQCPKVENDEGSFINLLCSMGDQPAFWPWPDHHYFP</sequence>
<keyword evidence="6" id="KW-0813">Transport</keyword>
<evidence type="ECO:0000256" key="5">
    <source>
        <dbReference type="ARBA" id="ARBA00011738"/>
    </source>
</evidence>
<evidence type="ECO:0000313" key="30">
    <source>
        <dbReference type="Proteomes" id="UP001055439"/>
    </source>
</evidence>
<dbReference type="Pfam" id="PF00046">
    <property type="entry name" value="Homeodomain"/>
    <property type="match status" value="1"/>
</dbReference>
<keyword evidence="15 24" id="KW-0371">Homeobox</keyword>
<evidence type="ECO:0000256" key="7">
    <source>
        <dbReference type="ARBA" id="ARBA00022475"/>
    </source>
</evidence>
<feature type="compositionally biased region" description="Acidic residues" evidence="26">
    <location>
        <begin position="606"/>
        <end position="618"/>
    </location>
</feature>
<keyword evidence="8" id="KW-0762">Sugar transport</keyword>
<evidence type="ECO:0000259" key="28">
    <source>
        <dbReference type="SMART" id="SM00389"/>
    </source>
</evidence>
<keyword evidence="11 27" id="KW-1133">Transmembrane helix</keyword>
<evidence type="ECO:0000256" key="6">
    <source>
        <dbReference type="ARBA" id="ARBA00022448"/>
    </source>
</evidence>
<keyword evidence="10" id="KW-0769">Symport</keyword>
<proteinExistence type="inferred from homology"/>
<evidence type="ECO:0000313" key="29">
    <source>
        <dbReference type="EMBL" id="URE09582.1"/>
    </source>
</evidence>
<dbReference type="PANTHER" id="PTHR19432:SF64">
    <property type="entry name" value="SUCROSE TRANSPORT PROTEIN SUT1"/>
    <property type="match status" value="1"/>
</dbReference>
<evidence type="ECO:0000256" key="3">
    <source>
        <dbReference type="ARBA" id="ARBA00004914"/>
    </source>
</evidence>
<dbReference type="InterPro" id="IPR017970">
    <property type="entry name" value="Homeobox_CS"/>
</dbReference>
<gene>
    <name evidence="29" type="ORF">MUK42_23618</name>
</gene>
<keyword evidence="30" id="KW-1185">Reference proteome</keyword>
<evidence type="ECO:0000256" key="27">
    <source>
        <dbReference type="SAM" id="Phobius"/>
    </source>
</evidence>
<accession>A0A9E7GC37</accession>
<organism evidence="29 30">
    <name type="scientific">Musa troglodytarum</name>
    <name type="common">fe'i banana</name>
    <dbReference type="NCBI Taxonomy" id="320322"/>
    <lineage>
        <taxon>Eukaryota</taxon>
        <taxon>Viridiplantae</taxon>
        <taxon>Streptophyta</taxon>
        <taxon>Embryophyta</taxon>
        <taxon>Tracheophyta</taxon>
        <taxon>Spermatophyta</taxon>
        <taxon>Magnoliopsida</taxon>
        <taxon>Liliopsida</taxon>
        <taxon>Zingiberales</taxon>
        <taxon>Musaceae</taxon>
        <taxon>Musa</taxon>
    </lineage>
</organism>
<dbReference type="SUPFAM" id="SSF103473">
    <property type="entry name" value="MFS general substrate transporter"/>
    <property type="match status" value="1"/>
</dbReference>
<dbReference type="SMART" id="SM00389">
    <property type="entry name" value="HOX"/>
    <property type="match status" value="1"/>
</dbReference>
<dbReference type="GO" id="GO:0000981">
    <property type="term" value="F:DNA-binding transcription factor activity, RNA polymerase II-specific"/>
    <property type="evidence" value="ECO:0007669"/>
    <property type="project" value="InterPro"/>
</dbReference>
<feature type="transmembrane region" description="Helical" evidence="27">
    <location>
        <begin position="153"/>
        <end position="170"/>
    </location>
</feature>
<feature type="transmembrane region" description="Helical" evidence="27">
    <location>
        <begin position="432"/>
        <end position="457"/>
    </location>
</feature>
<feature type="coiled-coil region" evidence="25">
    <location>
        <begin position="673"/>
        <end position="714"/>
    </location>
</feature>
<dbReference type="PANTHER" id="PTHR19432">
    <property type="entry name" value="SUGAR TRANSPORTER"/>
    <property type="match status" value="1"/>
</dbReference>
<feature type="transmembrane region" description="Helical" evidence="27">
    <location>
        <begin position="81"/>
        <end position="102"/>
    </location>
</feature>
<keyword evidence="16" id="KW-0804">Transcription</keyword>
<evidence type="ECO:0000256" key="15">
    <source>
        <dbReference type="ARBA" id="ARBA00023155"/>
    </source>
</evidence>
<evidence type="ECO:0000256" key="21">
    <source>
        <dbReference type="ARBA" id="ARBA00075900"/>
    </source>
</evidence>
<dbReference type="CDD" id="cd00086">
    <property type="entry name" value="homeodomain"/>
    <property type="match status" value="1"/>
</dbReference>
<feature type="region of interest" description="Disordered" evidence="26">
    <location>
        <begin position="603"/>
        <end position="626"/>
    </location>
</feature>
<evidence type="ECO:0000256" key="19">
    <source>
        <dbReference type="ARBA" id="ARBA00059619"/>
    </source>
</evidence>
<evidence type="ECO:0000256" key="10">
    <source>
        <dbReference type="ARBA" id="ARBA00022847"/>
    </source>
</evidence>
<dbReference type="OrthoDB" id="28755at2759"/>
<feature type="transmembrane region" description="Helical" evidence="27">
    <location>
        <begin position="114"/>
        <end position="133"/>
    </location>
</feature>
<dbReference type="InterPro" id="IPR036259">
    <property type="entry name" value="MFS_trans_sf"/>
</dbReference>
<evidence type="ECO:0000256" key="23">
    <source>
        <dbReference type="ARBA" id="ARBA00080882"/>
    </source>
</evidence>
<evidence type="ECO:0000256" key="26">
    <source>
        <dbReference type="SAM" id="MobiDB-lite"/>
    </source>
</evidence>
<feature type="transmembrane region" description="Helical" evidence="27">
    <location>
        <begin position="502"/>
        <end position="523"/>
    </location>
</feature>
<evidence type="ECO:0000256" key="9">
    <source>
        <dbReference type="ARBA" id="ARBA00022692"/>
    </source>
</evidence>
<dbReference type="GO" id="GO:0005886">
    <property type="term" value="C:plasma membrane"/>
    <property type="evidence" value="ECO:0007669"/>
    <property type="project" value="UniProtKB-SubCell"/>
</dbReference>
<dbReference type="AlphaFoldDB" id="A0A9E7GC37"/>
<evidence type="ECO:0000256" key="14">
    <source>
        <dbReference type="ARBA" id="ARBA00023136"/>
    </source>
</evidence>
<evidence type="ECO:0000256" key="20">
    <source>
        <dbReference type="ARBA" id="ARBA00073628"/>
    </source>
</evidence>
<dbReference type="InterPro" id="IPR001356">
    <property type="entry name" value="HD"/>
</dbReference>
<dbReference type="NCBIfam" id="TIGR01301">
    <property type="entry name" value="GPH_sucrose"/>
    <property type="match status" value="1"/>
</dbReference>
<keyword evidence="7" id="KW-1003">Cell membrane</keyword>
<keyword evidence="12" id="KW-0805">Transcription regulation</keyword>
<feature type="transmembrane region" description="Helical" evidence="27">
    <location>
        <begin position="42"/>
        <end position="61"/>
    </location>
</feature>